<dbReference type="EMBL" id="UGVI01000001">
    <property type="protein sequence ID" value="SUE15728.1"/>
    <property type="molecule type" value="Genomic_DNA"/>
</dbReference>
<evidence type="ECO:0000256" key="1">
    <source>
        <dbReference type="SAM" id="MobiDB-lite"/>
    </source>
</evidence>
<dbReference type="Proteomes" id="UP000254569">
    <property type="component" value="Unassembled WGS sequence"/>
</dbReference>
<accession>A0A379M2J9</accession>
<sequence length="63" mass="6901">MRVASSATIWAKLRSDARLWVRGGSKPADSMSETRPFTSLPFPSDGQPVDLRLRSTAPDRQAA</sequence>
<organism evidence="2 3">
    <name type="scientific">Rhodococcus gordoniae</name>
    <dbReference type="NCBI Taxonomy" id="223392"/>
    <lineage>
        <taxon>Bacteria</taxon>
        <taxon>Bacillati</taxon>
        <taxon>Actinomycetota</taxon>
        <taxon>Actinomycetes</taxon>
        <taxon>Mycobacteriales</taxon>
        <taxon>Nocardiaceae</taxon>
        <taxon>Rhodococcus</taxon>
    </lineage>
</organism>
<feature type="region of interest" description="Disordered" evidence="1">
    <location>
        <begin position="22"/>
        <end position="63"/>
    </location>
</feature>
<dbReference type="AlphaFoldDB" id="A0A379M2J9"/>
<evidence type="ECO:0000313" key="3">
    <source>
        <dbReference type="Proteomes" id="UP000254569"/>
    </source>
</evidence>
<proteinExistence type="predicted"/>
<gene>
    <name evidence="2" type="ORF">NCTC13296_02591</name>
</gene>
<reference evidence="2 3" key="1">
    <citation type="submission" date="2018-06" db="EMBL/GenBank/DDBJ databases">
        <authorList>
            <consortium name="Pathogen Informatics"/>
            <person name="Doyle S."/>
        </authorList>
    </citation>
    <scope>NUCLEOTIDE SEQUENCE [LARGE SCALE GENOMIC DNA]</scope>
    <source>
        <strain evidence="2 3">NCTC13296</strain>
    </source>
</reference>
<name>A0A379M2J9_9NOCA</name>
<evidence type="ECO:0000313" key="2">
    <source>
        <dbReference type="EMBL" id="SUE15728.1"/>
    </source>
</evidence>
<protein>
    <submittedName>
        <fullName evidence="2">Uncharacterized protein</fullName>
    </submittedName>
</protein>
<keyword evidence="3" id="KW-1185">Reference proteome</keyword>